<reference evidence="9 10" key="1">
    <citation type="submission" date="2019-11" db="EMBL/GenBank/DDBJ databases">
        <title>Draft Genome Sequence of Plant Growth-Promoting Rhizosphere-Associated Bacteria.</title>
        <authorList>
            <person name="Vasilyev I.Y."/>
            <person name="Radchenko V."/>
            <person name="Ilnitskaya E.V."/>
        </authorList>
    </citation>
    <scope>NUCLEOTIDE SEQUENCE [LARGE SCALE GENOMIC DNA]</scope>
    <source>
        <strain evidence="9 10">VRA_1sq_f</strain>
    </source>
</reference>
<dbReference type="InterPro" id="IPR050264">
    <property type="entry name" value="Bact_CCA-adding_enz_type3_sf"/>
</dbReference>
<evidence type="ECO:0000256" key="1">
    <source>
        <dbReference type="ARBA" id="ARBA00001946"/>
    </source>
</evidence>
<feature type="domain" description="CCA-adding enzyme C-terminal" evidence="8">
    <location>
        <begin position="83"/>
        <end position="205"/>
    </location>
</feature>
<dbReference type="PANTHER" id="PTHR46173:SF1">
    <property type="entry name" value="CCA TRNA NUCLEOTIDYLTRANSFERASE 1, MITOCHONDRIAL"/>
    <property type="match status" value="1"/>
</dbReference>
<comment type="caution">
    <text evidence="9">The sequence shown here is derived from an EMBL/GenBank/DDBJ whole genome shotgun (WGS) entry which is preliminary data.</text>
</comment>
<dbReference type="Gene3D" id="1.20.58.560">
    <property type="match status" value="1"/>
</dbReference>
<proteinExistence type="predicted"/>
<evidence type="ECO:0000256" key="4">
    <source>
        <dbReference type="ARBA" id="ARBA00022723"/>
    </source>
</evidence>
<dbReference type="GO" id="GO:0046872">
    <property type="term" value="F:metal ion binding"/>
    <property type="evidence" value="ECO:0007669"/>
    <property type="project" value="UniProtKB-KW"/>
</dbReference>
<sequence>AVRFGSQLDFKVELDTFNAIKKNSHLLEKIAIERIHVEWVKLLLGKNPKQGLKEFLDTELYKYCPLFTDKYAELKSILELSDFKLNTEEECWTLLSDVFKLKDTDISNLLRSWKSSNNIIKYVIAASLCVQKIKDSKLDIETYYQNGLEIILTANQIAKIRGFGMDDNELKINYDKLPIKSRKEMKINGKDLVQEAGIKPGKIMG</sequence>
<keyword evidence="3 9" id="KW-0548">Nucleotidyltransferase</keyword>
<keyword evidence="5" id="KW-0460">Magnesium</keyword>
<feature type="non-terminal residue" evidence="9">
    <location>
        <position position="1"/>
    </location>
</feature>
<evidence type="ECO:0000256" key="6">
    <source>
        <dbReference type="ARBA" id="ARBA00022884"/>
    </source>
</evidence>
<evidence type="ECO:0000313" key="10">
    <source>
        <dbReference type="Proteomes" id="UP000437575"/>
    </source>
</evidence>
<dbReference type="Gene3D" id="1.10.110.30">
    <property type="match status" value="1"/>
</dbReference>
<dbReference type="GO" id="GO:0004810">
    <property type="term" value="F:CCA tRNA nucleotidyltransferase activity"/>
    <property type="evidence" value="ECO:0007669"/>
    <property type="project" value="UniProtKB-EC"/>
</dbReference>
<evidence type="ECO:0000256" key="2">
    <source>
        <dbReference type="ARBA" id="ARBA00022694"/>
    </source>
</evidence>
<gene>
    <name evidence="9" type="ORF">GKC34_11330</name>
</gene>
<dbReference type="GO" id="GO:0008033">
    <property type="term" value="P:tRNA processing"/>
    <property type="evidence" value="ECO:0007669"/>
    <property type="project" value="UniProtKB-KW"/>
</dbReference>
<protein>
    <submittedName>
        <fullName evidence="9">CCA tRNA nucleotidyltransferase</fullName>
        <ecNumber evidence="9">2.7.7.72</ecNumber>
    </submittedName>
</protein>
<dbReference type="Pfam" id="PF12627">
    <property type="entry name" value="PolyA_pol_RNAbd"/>
    <property type="match status" value="1"/>
</dbReference>
<evidence type="ECO:0000313" key="9">
    <source>
        <dbReference type="EMBL" id="MSE06339.1"/>
    </source>
</evidence>
<dbReference type="Pfam" id="PF13735">
    <property type="entry name" value="tRNA_NucTran2_2"/>
    <property type="match status" value="1"/>
</dbReference>
<comment type="cofactor">
    <cofactor evidence="1">
        <name>Mg(2+)</name>
        <dbReference type="ChEBI" id="CHEBI:18420"/>
    </cofactor>
</comment>
<name>A0A6A8LWR1_9LACO</name>
<dbReference type="SUPFAM" id="SSF81891">
    <property type="entry name" value="Poly A polymerase C-terminal region-like"/>
    <property type="match status" value="1"/>
</dbReference>
<dbReference type="AlphaFoldDB" id="A0A6A8LWR1"/>
<feature type="non-terminal residue" evidence="9">
    <location>
        <position position="205"/>
    </location>
</feature>
<dbReference type="EC" id="2.7.7.72" evidence="9"/>
<keyword evidence="9" id="KW-0808">Transferase</keyword>
<dbReference type="InterPro" id="IPR032810">
    <property type="entry name" value="CCA-adding_enz_C"/>
</dbReference>
<dbReference type="Proteomes" id="UP000437575">
    <property type="component" value="Unassembled WGS sequence"/>
</dbReference>
<evidence type="ECO:0000259" key="8">
    <source>
        <dbReference type="Pfam" id="PF13735"/>
    </source>
</evidence>
<evidence type="ECO:0000259" key="7">
    <source>
        <dbReference type="Pfam" id="PF12627"/>
    </source>
</evidence>
<evidence type="ECO:0000256" key="5">
    <source>
        <dbReference type="ARBA" id="ARBA00022842"/>
    </source>
</evidence>
<organism evidence="9 10">
    <name type="scientific">Ligilactobacillus salivarius</name>
    <dbReference type="NCBI Taxonomy" id="1624"/>
    <lineage>
        <taxon>Bacteria</taxon>
        <taxon>Bacillati</taxon>
        <taxon>Bacillota</taxon>
        <taxon>Bacilli</taxon>
        <taxon>Lactobacillales</taxon>
        <taxon>Lactobacillaceae</taxon>
        <taxon>Ligilactobacillus</taxon>
    </lineage>
</organism>
<dbReference type="InterPro" id="IPR032828">
    <property type="entry name" value="PolyA_RNA-bd"/>
</dbReference>
<evidence type="ECO:0000256" key="3">
    <source>
        <dbReference type="ARBA" id="ARBA00022695"/>
    </source>
</evidence>
<dbReference type="GO" id="GO:0000049">
    <property type="term" value="F:tRNA binding"/>
    <property type="evidence" value="ECO:0007669"/>
    <property type="project" value="TreeGrafter"/>
</dbReference>
<dbReference type="Gene3D" id="1.10.246.80">
    <property type="match status" value="1"/>
</dbReference>
<accession>A0A6A8LWR1</accession>
<feature type="domain" description="tRNA nucleotidyltransferase/poly(A) polymerase RNA and SrmB- binding" evidence="7">
    <location>
        <begin position="9"/>
        <end position="65"/>
    </location>
</feature>
<dbReference type="EMBL" id="WKKZ01000815">
    <property type="protein sequence ID" value="MSE06339.1"/>
    <property type="molecule type" value="Genomic_DNA"/>
</dbReference>
<keyword evidence="2" id="KW-0819">tRNA processing</keyword>
<keyword evidence="6" id="KW-0694">RNA-binding</keyword>
<dbReference type="PANTHER" id="PTHR46173">
    <property type="entry name" value="CCA TRNA NUCLEOTIDYLTRANSFERASE 1, MITOCHONDRIAL"/>
    <property type="match status" value="1"/>
</dbReference>
<keyword evidence="4" id="KW-0479">Metal-binding</keyword>